<dbReference type="InterPro" id="IPR036390">
    <property type="entry name" value="WH_DNA-bd_sf"/>
</dbReference>
<dbReference type="Pfam" id="PF00480">
    <property type="entry name" value="ROK"/>
    <property type="match status" value="1"/>
</dbReference>
<proteinExistence type="inferred from homology"/>
<dbReference type="Gene3D" id="3.30.420.40">
    <property type="match status" value="2"/>
</dbReference>
<keyword evidence="2" id="KW-0418">Kinase</keyword>
<dbReference type="PANTHER" id="PTHR18964:SF149">
    <property type="entry name" value="BIFUNCTIONAL UDP-N-ACETYLGLUCOSAMINE 2-EPIMERASE_N-ACETYLMANNOSAMINE KINASE"/>
    <property type="match status" value="1"/>
</dbReference>
<protein>
    <submittedName>
        <fullName evidence="2">Sugar kinase</fullName>
    </submittedName>
</protein>
<gene>
    <name evidence="2" type="ORF">DI598_01035</name>
</gene>
<evidence type="ECO:0000313" key="3">
    <source>
        <dbReference type="Proteomes" id="UP000249645"/>
    </source>
</evidence>
<reference evidence="2 3" key="1">
    <citation type="submission" date="2017-11" db="EMBL/GenBank/DDBJ databases">
        <title>Infants hospitalized years apart are colonized by the same room-sourced microbial strains.</title>
        <authorList>
            <person name="Brooks B."/>
            <person name="Olm M.R."/>
            <person name="Firek B.A."/>
            <person name="Baker R."/>
            <person name="Thomas B.C."/>
            <person name="Morowitz M.J."/>
            <person name="Banfield J.F."/>
        </authorList>
    </citation>
    <scope>NUCLEOTIDE SEQUENCE [LARGE SCALE GENOMIC DNA]</scope>
    <source>
        <strain evidence="2">S2_009_000_R2_76</strain>
    </source>
</reference>
<dbReference type="Proteomes" id="UP000249645">
    <property type="component" value="Unassembled WGS sequence"/>
</dbReference>
<dbReference type="InterPro" id="IPR000600">
    <property type="entry name" value="ROK"/>
</dbReference>
<dbReference type="Gene3D" id="1.10.10.10">
    <property type="entry name" value="Winged helix-like DNA-binding domain superfamily/Winged helix DNA-binding domain"/>
    <property type="match status" value="1"/>
</dbReference>
<organism evidence="2 3">
    <name type="scientific">Pseudopedobacter saltans</name>
    <dbReference type="NCBI Taxonomy" id="151895"/>
    <lineage>
        <taxon>Bacteria</taxon>
        <taxon>Pseudomonadati</taxon>
        <taxon>Bacteroidota</taxon>
        <taxon>Sphingobacteriia</taxon>
        <taxon>Sphingobacteriales</taxon>
        <taxon>Sphingobacteriaceae</taxon>
        <taxon>Pseudopedobacter</taxon>
    </lineage>
</organism>
<dbReference type="SUPFAM" id="SSF53067">
    <property type="entry name" value="Actin-like ATPase domain"/>
    <property type="match status" value="1"/>
</dbReference>
<comment type="similarity">
    <text evidence="1">Belongs to the ROK (NagC/XylR) family.</text>
</comment>
<keyword evidence="2" id="KW-0808">Transferase</keyword>
<accession>A0A2W5FF36</accession>
<sequence length="396" mass="43159">MTETKWSGLVSIDSSLKLGIIRELYFESQLSCLELSLSLGKSVPVVTKAVGELMDVDWLREAGQAPSSGGRRPMLYSIKRKSSYIVAVAMTRMGMEISILNIQNRPVIENRYFDVDLTKSEKAITSIIENINLLILQSGIERSDILGVGISMPGFIDVAKGINYSYLTIPNGPVLRDILSESLELPVHIDNDSSVLALAELRFGLAKEKREVMVINIGWGIGLGMIVGGKLFRGHSGFAGELSHIPISDSDKLCTCGKRGCLEVEATLLVATKQAIEQIHSGKIKTLNATDNIYEMSERLMDAANNGNQEAIALLSDMGYKIGKALAILIHIQNPELIVLSGRGAAVGRLLMAPIQQALNKYCIPRLYENTKLKVSHLGKDKALIGAGALVMEYFN</sequence>
<evidence type="ECO:0000256" key="1">
    <source>
        <dbReference type="ARBA" id="ARBA00006479"/>
    </source>
</evidence>
<comment type="caution">
    <text evidence="2">The sequence shown here is derived from an EMBL/GenBank/DDBJ whole genome shotgun (WGS) entry which is preliminary data.</text>
</comment>
<name>A0A2W5FF36_9SPHI</name>
<dbReference type="InterPro" id="IPR036388">
    <property type="entry name" value="WH-like_DNA-bd_sf"/>
</dbReference>
<dbReference type="AlphaFoldDB" id="A0A2W5FF36"/>
<dbReference type="SUPFAM" id="SSF46785">
    <property type="entry name" value="Winged helix' DNA-binding domain"/>
    <property type="match status" value="1"/>
</dbReference>
<dbReference type="GO" id="GO:0016301">
    <property type="term" value="F:kinase activity"/>
    <property type="evidence" value="ECO:0007669"/>
    <property type="project" value="UniProtKB-KW"/>
</dbReference>
<dbReference type="PANTHER" id="PTHR18964">
    <property type="entry name" value="ROK (REPRESSOR, ORF, KINASE) FAMILY"/>
    <property type="match status" value="1"/>
</dbReference>
<evidence type="ECO:0000313" key="2">
    <source>
        <dbReference type="EMBL" id="PZP52320.1"/>
    </source>
</evidence>
<dbReference type="InterPro" id="IPR043129">
    <property type="entry name" value="ATPase_NBD"/>
</dbReference>
<dbReference type="EMBL" id="QFOI01000007">
    <property type="protein sequence ID" value="PZP52320.1"/>
    <property type="molecule type" value="Genomic_DNA"/>
</dbReference>